<dbReference type="InterPro" id="IPR004090">
    <property type="entry name" value="Chemotax_Me-accpt_rcpt"/>
</dbReference>
<dbReference type="CDD" id="cd06225">
    <property type="entry name" value="HAMP"/>
    <property type="match status" value="1"/>
</dbReference>
<dbReference type="HOGENOM" id="CLU_000445_107_27_6"/>
<evidence type="ECO:0000313" key="8">
    <source>
        <dbReference type="EMBL" id="AEF56158.1"/>
    </source>
</evidence>
<dbReference type="GO" id="GO:0016020">
    <property type="term" value="C:membrane"/>
    <property type="evidence" value="ECO:0007669"/>
    <property type="project" value="UniProtKB-SubCell"/>
</dbReference>
<dbReference type="KEGG" id="mpc:Mar181_3134"/>
<dbReference type="PANTHER" id="PTHR32089">
    <property type="entry name" value="METHYL-ACCEPTING CHEMOTAXIS PROTEIN MCPB"/>
    <property type="match status" value="1"/>
</dbReference>
<dbReference type="OrthoDB" id="2489132at2"/>
<dbReference type="GO" id="GO:0004888">
    <property type="term" value="F:transmembrane signaling receptor activity"/>
    <property type="evidence" value="ECO:0007669"/>
    <property type="project" value="InterPro"/>
</dbReference>
<feature type="domain" description="Methyl-accepting transducer" evidence="6">
    <location>
        <begin position="267"/>
        <end position="503"/>
    </location>
</feature>
<accession>F6CSK0</accession>
<dbReference type="EMBL" id="CP002771">
    <property type="protein sequence ID" value="AEF56158.1"/>
    <property type="molecule type" value="Genomic_DNA"/>
</dbReference>
<dbReference type="eggNOG" id="COG0840">
    <property type="taxonomic scope" value="Bacteria"/>
</dbReference>
<dbReference type="SMART" id="SM00283">
    <property type="entry name" value="MA"/>
    <property type="match status" value="1"/>
</dbReference>
<keyword evidence="5" id="KW-0812">Transmembrane</keyword>
<dbReference type="AlphaFoldDB" id="F6CSK0"/>
<evidence type="ECO:0000256" key="1">
    <source>
        <dbReference type="ARBA" id="ARBA00004370"/>
    </source>
</evidence>
<evidence type="ECO:0000256" key="2">
    <source>
        <dbReference type="ARBA" id="ARBA00023224"/>
    </source>
</evidence>
<dbReference type="Proteomes" id="UP000009230">
    <property type="component" value="Chromosome"/>
</dbReference>
<keyword evidence="9" id="KW-1185">Reference proteome</keyword>
<evidence type="ECO:0000259" key="7">
    <source>
        <dbReference type="PROSITE" id="PS50885"/>
    </source>
</evidence>
<keyword evidence="5" id="KW-1133">Transmembrane helix</keyword>
<comment type="similarity">
    <text evidence="3">Belongs to the methyl-accepting chemotaxis (MCP) protein family.</text>
</comment>
<feature type="transmembrane region" description="Helical" evidence="5">
    <location>
        <begin position="186"/>
        <end position="206"/>
    </location>
</feature>
<gene>
    <name evidence="8" type="ordered locus">Mar181_3134</name>
</gene>
<evidence type="ECO:0000256" key="5">
    <source>
        <dbReference type="SAM" id="Phobius"/>
    </source>
</evidence>
<comment type="subcellular location">
    <subcellularLocation>
        <location evidence="1">Membrane</location>
    </subcellularLocation>
</comment>
<dbReference type="PROSITE" id="PS50885">
    <property type="entry name" value="HAMP"/>
    <property type="match status" value="1"/>
</dbReference>
<feature type="domain" description="HAMP" evidence="7">
    <location>
        <begin position="208"/>
        <end position="262"/>
    </location>
</feature>
<dbReference type="GO" id="GO:0006935">
    <property type="term" value="P:chemotaxis"/>
    <property type="evidence" value="ECO:0007669"/>
    <property type="project" value="InterPro"/>
</dbReference>
<evidence type="ECO:0000259" key="6">
    <source>
        <dbReference type="PROSITE" id="PS50111"/>
    </source>
</evidence>
<feature type="transmembrane region" description="Helical" evidence="5">
    <location>
        <begin position="12"/>
        <end position="33"/>
    </location>
</feature>
<evidence type="ECO:0000256" key="4">
    <source>
        <dbReference type="PROSITE-ProRule" id="PRU00284"/>
    </source>
</evidence>
<dbReference type="Pfam" id="PF00672">
    <property type="entry name" value="HAMP"/>
    <property type="match status" value="1"/>
</dbReference>
<dbReference type="InterPro" id="IPR004089">
    <property type="entry name" value="MCPsignal_dom"/>
</dbReference>
<protein>
    <submittedName>
        <fullName evidence="8">Methyl-accepting chemotaxis sensory transducer</fullName>
    </submittedName>
</protein>
<dbReference type="InterPro" id="IPR003660">
    <property type="entry name" value="HAMP_dom"/>
</dbReference>
<organism evidence="8 9">
    <name type="scientific">Marinomonas posidonica (strain CECT 7376 / NCIMB 14433 / IVIA-Po-181)</name>
    <dbReference type="NCBI Taxonomy" id="491952"/>
    <lineage>
        <taxon>Bacteria</taxon>
        <taxon>Pseudomonadati</taxon>
        <taxon>Pseudomonadota</taxon>
        <taxon>Gammaproteobacteria</taxon>
        <taxon>Oceanospirillales</taxon>
        <taxon>Oceanospirillaceae</taxon>
        <taxon>Marinomonas</taxon>
    </lineage>
</organism>
<dbReference type="Gene3D" id="1.10.287.950">
    <property type="entry name" value="Methyl-accepting chemotaxis protein"/>
    <property type="match status" value="1"/>
</dbReference>
<dbReference type="RefSeq" id="WP_013797628.1">
    <property type="nucleotide sequence ID" value="NC_015559.1"/>
</dbReference>
<evidence type="ECO:0000313" key="9">
    <source>
        <dbReference type="Proteomes" id="UP000009230"/>
    </source>
</evidence>
<dbReference type="Pfam" id="PF00015">
    <property type="entry name" value="MCPsignal"/>
    <property type="match status" value="1"/>
</dbReference>
<dbReference type="PRINTS" id="PR00260">
    <property type="entry name" value="CHEMTRNSDUCR"/>
</dbReference>
<dbReference type="SUPFAM" id="SSF58104">
    <property type="entry name" value="Methyl-accepting chemotaxis protein (MCP) signaling domain"/>
    <property type="match status" value="1"/>
</dbReference>
<dbReference type="GO" id="GO:0007165">
    <property type="term" value="P:signal transduction"/>
    <property type="evidence" value="ECO:0007669"/>
    <property type="project" value="UniProtKB-KW"/>
</dbReference>
<sequence>MSLFQTIRGRYTFAFGGLAVTFLVVVIAAQSLVNYLQNNMGKYASGSSLIQNADRDLYQSRLALASLVFSKHGVDVAEQESIVLENAQQAYDRMKSFQTMTKDLDEIRDLLINFEDQYQTWHQQVEFIITLTKQYQYDRAIVKLTGENQTSFTQLRNLYDQSEERISEVAAKELESIHAYTENFKLSVAILAVLVLILSVSLAWFAPRNISRSIKRVTYGVHEISAGDGDLTRRINSTKKDETGELSRELDLFVGRLGGIIGEVRNGCEHIREEMVGLGTSAQESAKLSERQHQSLDFVVTAVEEMGGATREVAQNAAQTVDEVQELNRSADQGVEQLTNAINQLDSLAKQIQGAASVIDQLSTRSDRIASVLDVILGISEQTNLLALNAAIEAARAGEQGRGFAVVADEVRELASKTQASTEDIQGMINDLQTGVSSAVNVISESVEMAGSSASLSHQTMEAINTVKQSADRIYDFTTQTASATEQQSKVTDEINENLSALSEMSKDVMEVSKRISHSVNETLANSNELSNRVKRFIV</sequence>
<keyword evidence="2 4" id="KW-0807">Transducer</keyword>
<keyword evidence="5" id="KW-0472">Membrane</keyword>
<dbReference type="FunFam" id="1.10.287.950:FF:000001">
    <property type="entry name" value="Methyl-accepting chemotaxis sensory transducer"/>
    <property type="match status" value="1"/>
</dbReference>
<proteinExistence type="inferred from homology"/>
<dbReference type="STRING" id="491952.Mar181_3134"/>
<dbReference type="PROSITE" id="PS50111">
    <property type="entry name" value="CHEMOTAXIS_TRANSDUC_2"/>
    <property type="match status" value="1"/>
</dbReference>
<dbReference type="PANTHER" id="PTHR32089:SF65">
    <property type="entry name" value="CHEMOTAXIS SIGNAL TRANSDUCTION SYSTEM METHYL ACCEPTING SENSORY TRANSDUCER"/>
    <property type="match status" value="1"/>
</dbReference>
<evidence type="ECO:0000256" key="3">
    <source>
        <dbReference type="ARBA" id="ARBA00029447"/>
    </source>
</evidence>
<dbReference type="CDD" id="cd11386">
    <property type="entry name" value="MCP_signal"/>
    <property type="match status" value="1"/>
</dbReference>
<dbReference type="SMART" id="SM00304">
    <property type="entry name" value="HAMP"/>
    <property type="match status" value="1"/>
</dbReference>
<reference evidence="8 9" key="1">
    <citation type="journal article" date="2012" name="Stand. Genomic Sci.">
        <title>Complete genome sequence of Marinomonas posidonica type strain (IVIA-Po-181(T)).</title>
        <authorList>
            <person name="Lucas-Elio P."/>
            <person name="Goodwin L."/>
            <person name="Woyke T."/>
            <person name="Pitluck S."/>
            <person name="Nolan M."/>
            <person name="Kyrpides N.C."/>
            <person name="Detter J.C."/>
            <person name="Copeland A."/>
            <person name="Lu M."/>
            <person name="Bruce D."/>
            <person name="Detter C."/>
            <person name="Tapia R."/>
            <person name="Han S."/>
            <person name="Land M.L."/>
            <person name="Ivanova N."/>
            <person name="Mikhailova N."/>
            <person name="Johnston A.W."/>
            <person name="Sanchez-Amat A."/>
        </authorList>
    </citation>
    <scope>NUCLEOTIDE SEQUENCE [LARGE SCALE GENOMIC DNA]</scope>
    <source>
        <strain evidence="9">CECT 7376 / NCIMB 14433 / IVIA-Po-181</strain>
    </source>
</reference>
<name>F6CSK0_MARPP</name>